<gene>
    <name evidence="4" type="ORF">COO92_12435</name>
</gene>
<dbReference type="InterPro" id="IPR000863">
    <property type="entry name" value="Sulfotransferase_dom"/>
</dbReference>
<dbReference type="Gene3D" id="3.40.50.300">
    <property type="entry name" value="P-loop containing nucleotide triphosphate hydrolases"/>
    <property type="match status" value="1"/>
</dbReference>
<dbReference type="InterPro" id="IPR027417">
    <property type="entry name" value="P-loop_NTPase"/>
</dbReference>
<evidence type="ECO:0000313" key="5">
    <source>
        <dbReference type="Proteomes" id="UP000233332"/>
    </source>
</evidence>
<accession>A0A2N3L757</accession>
<name>A0A2N3L757_9PROT</name>
<reference evidence="4 5" key="1">
    <citation type="submission" date="2017-09" db="EMBL/GenBank/DDBJ databases">
        <title>Biodiversity and function of Thalassospira species in the particle-attached aromatic-hydrocarbon-degrading consortia from the surface seawater of the China South Sea.</title>
        <authorList>
            <person name="Dong C."/>
            <person name="Lai Q."/>
            <person name="Shao Z."/>
        </authorList>
    </citation>
    <scope>NUCLEOTIDE SEQUENCE [LARGE SCALE GENOMIC DNA]</scope>
    <source>
        <strain evidence="4 5">139Z-12</strain>
    </source>
</reference>
<dbReference type="InterPro" id="IPR037359">
    <property type="entry name" value="NST/OST"/>
</dbReference>
<keyword evidence="1" id="KW-0808">Transferase</keyword>
<keyword evidence="5" id="KW-1185">Reference proteome</keyword>
<dbReference type="PANTHER" id="PTHR10605:SF56">
    <property type="entry name" value="BIFUNCTIONAL HEPARAN SULFATE N-DEACETYLASE_N-SULFOTRANSFERASE"/>
    <property type="match status" value="1"/>
</dbReference>
<organism evidence="4 5">
    <name type="scientific">Thalassospira lohafexi</name>
    <dbReference type="NCBI Taxonomy" id="744227"/>
    <lineage>
        <taxon>Bacteria</taxon>
        <taxon>Pseudomonadati</taxon>
        <taxon>Pseudomonadota</taxon>
        <taxon>Alphaproteobacteria</taxon>
        <taxon>Rhodospirillales</taxon>
        <taxon>Thalassospiraceae</taxon>
        <taxon>Thalassospira</taxon>
    </lineage>
</organism>
<dbReference type="Proteomes" id="UP000233332">
    <property type="component" value="Unassembled WGS sequence"/>
</dbReference>
<dbReference type="PANTHER" id="PTHR10605">
    <property type="entry name" value="HEPARAN SULFATE SULFOTRANSFERASE"/>
    <property type="match status" value="1"/>
</dbReference>
<sequence>MTRHPKSLRVFLMLTTLSGVGGRTENSGLNIMPSLPNFICVGAPKTGTTALYEDIAAHADVFVTKVKETHFFRLAFDGLPWNGPGTPPPMQVDSLEKYKALFADIKTEKAIGEVCPSYFSDARTPGHIYNTLGSIKIIIMLRDPAERAFSQFLHARLIGCEPEPSFLKAVALEPERHAAQWGEFWSYLGQSYYAPVLERYFSTFGSENVLVLRHERFVRERKKSLQDIYNFIGVSPDIAQQQCAPKRQVNISGVPTNRTAAFAFRHIEKMGTIARFLFPTPIRRKVRSIMDRSLTKATLTQEERRYIISRLSNDLTQVEKLTGWDVSDWKAPYQ</sequence>
<evidence type="ECO:0000259" key="3">
    <source>
        <dbReference type="Pfam" id="PF00685"/>
    </source>
</evidence>
<keyword evidence="2" id="KW-0325">Glycoprotein</keyword>
<dbReference type="Pfam" id="PF00685">
    <property type="entry name" value="Sulfotransfer_1"/>
    <property type="match status" value="1"/>
</dbReference>
<comment type="caution">
    <text evidence="4">The sequence shown here is derived from an EMBL/GenBank/DDBJ whole genome shotgun (WGS) entry which is preliminary data.</text>
</comment>
<feature type="domain" description="Sulfotransferase" evidence="3">
    <location>
        <begin position="37"/>
        <end position="250"/>
    </location>
</feature>
<dbReference type="AlphaFoldDB" id="A0A2N3L757"/>
<protein>
    <recommendedName>
        <fullName evidence="3">Sulfotransferase domain-containing protein</fullName>
    </recommendedName>
</protein>
<dbReference type="SUPFAM" id="SSF52540">
    <property type="entry name" value="P-loop containing nucleoside triphosphate hydrolases"/>
    <property type="match status" value="1"/>
</dbReference>
<evidence type="ECO:0000256" key="2">
    <source>
        <dbReference type="ARBA" id="ARBA00023180"/>
    </source>
</evidence>
<evidence type="ECO:0000256" key="1">
    <source>
        <dbReference type="ARBA" id="ARBA00022679"/>
    </source>
</evidence>
<dbReference type="GO" id="GO:0008146">
    <property type="term" value="F:sulfotransferase activity"/>
    <property type="evidence" value="ECO:0007669"/>
    <property type="project" value="InterPro"/>
</dbReference>
<dbReference type="EMBL" id="NXGX01000004">
    <property type="protein sequence ID" value="PKR58527.1"/>
    <property type="molecule type" value="Genomic_DNA"/>
</dbReference>
<evidence type="ECO:0000313" key="4">
    <source>
        <dbReference type="EMBL" id="PKR58527.1"/>
    </source>
</evidence>
<proteinExistence type="predicted"/>